<dbReference type="RefSeq" id="XP_001421981.1">
    <property type="nucleotide sequence ID" value="XM_001421944.1"/>
</dbReference>
<protein>
    <submittedName>
        <fullName evidence="2">Uncharacterized protein</fullName>
    </submittedName>
</protein>
<dbReference type="Gramene" id="ABP00275">
    <property type="protein sequence ID" value="ABP00275"/>
    <property type="gene ID" value="OSTLU_28030"/>
</dbReference>
<organism evidence="2 3">
    <name type="scientific">Ostreococcus lucimarinus (strain CCE9901)</name>
    <dbReference type="NCBI Taxonomy" id="436017"/>
    <lineage>
        <taxon>Eukaryota</taxon>
        <taxon>Viridiplantae</taxon>
        <taxon>Chlorophyta</taxon>
        <taxon>Mamiellophyceae</taxon>
        <taxon>Mamiellales</taxon>
        <taxon>Bathycoccaceae</taxon>
        <taxon>Ostreococcus</taxon>
    </lineage>
</organism>
<dbReference type="AlphaFoldDB" id="A4S903"/>
<dbReference type="Proteomes" id="UP000001568">
    <property type="component" value="Chromosome 16"/>
</dbReference>
<dbReference type="OrthoDB" id="10469126at2759"/>
<dbReference type="HOGENOM" id="CLU_1663660_0_0_1"/>
<dbReference type="KEGG" id="olu:OSTLU_28030"/>
<feature type="compositionally biased region" description="Acidic residues" evidence="1">
    <location>
        <begin position="105"/>
        <end position="117"/>
    </location>
</feature>
<dbReference type="GeneID" id="5005877"/>
<gene>
    <name evidence="2" type="ORF">OSTLU_28030</name>
</gene>
<feature type="region of interest" description="Disordered" evidence="1">
    <location>
        <begin position="98"/>
        <end position="117"/>
    </location>
</feature>
<keyword evidence="3" id="KW-1185">Reference proteome</keyword>
<dbReference type="STRING" id="436017.A4S903"/>
<evidence type="ECO:0000256" key="1">
    <source>
        <dbReference type="SAM" id="MobiDB-lite"/>
    </source>
</evidence>
<name>A4S903_OSTLU</name>
<sequence>MLDETTTETGLTTAQGEELRRRWGAMASALATTGESNAAKQSALNETSRRNAITEIAGRAKIGAKEFESLKSVAPERRIAEVLLTIPRGAERAAAVEDALTPPADGEDLGGDEENEDVFTTAPRLLNVLEGMARERRTDGEDDSELCELIEIVERKCDV</sequence>
<reference evidence="2 3" key="1">
    <citation type="journal article" date="2007" name="Proc. Natl. Acad. Sci. U.S.A.">
        <title>The tiny eukaryote Ostreococcus provides genomic insights into the paradox of plankton speciation.</title>
        <authorList>
            <person name="Palenik B."/>
            <person name="Grimwood J."/>
            <person name="Aerts A."/>
            <person name="Rouze P."/>
            <person name="Salamov A."/>
            <person name="Putnam N."/>
            <person name="Dupont C."/>
            <person name="Jorgensen R."/>
            <person name="Derelle E."/>
            <person name="Rombauts S."/>
            <person name="Zhou K."/>
            <person name="Otillar R."/>
            <person name="Merchant S.S."/>
            <person name="Podell S."/>
            <person name="Gaasterland T."/>
            <person name="Napoli C."/>
            <person name="Gendler K."/>
            <person name="Manuell A."/>
            <person name="Tai V."/>
            <person name="Vallon O."/>
            <person name="Piganeau G."/>
            <person name="Jancek S."/>
            <person name="Heijde M."/>
            <person name="Jabbari K."/>
            <person name="Bowler C."/>
            <person name="Lohr M."/>
            <person name="Robbens S."/>
            <person name="Werner G."/>
            <person name="Dubchak I."/>
            <person name="Pazour G.J."/>
            <person name="Ren Q."/>
            <person name="Paulsen I."/>
            <person name="Delwiche C."/>
            <person name="Schmutz J."/>
            <person name="Rokhsar D."/>
            <person name="Van de Peer Y."/>
            <person name="Moreau H."/>
            <person name="Grigoriev I.V."/>
        </authorList>
    </citation>
    <scope>NUCLEOTIDE SEQUENCE [LARGE SCALE GENOMIC DNA]</scope>
    <source>
        <strain evidence="2 3">CCE9901</strain>
    </source>
</reference>
<accession>A4S903</accession>
<evidence type="ECO:0000313" key="3">
    <source>
        <dbReference type="Proteomes" id="UP000001568"/>
    </source>
</evidence>
<evidence type="ECO:0000313" key="2">
    <source>
        <dbReference type="EMBL" id="ABP00275.1"/>
    </source>
</evidence>
<proteinExistence type="predicted"/>
<dbReference type="EMBL" id="CP000596">
    <property type="protein sequence ID" value="ABP00275.1"/>
    <property type="molecule type" value="Genomic_DNA"/>
</dbReference>